<dbReference type="GO" id="GO:0030428">
    <property type="term" value="C:cell septum"/>
    <property type="evidence" value="ECO:0007669"/>
    <property type="project" value="TreeGrafter"/>
</dbReference>
<evidence type="ECO:0000256" key="12">
    <source>
        <dbReference type="SAM" id="Coils"/>
    </source>
</evidence>
<comment type="caution">
    <text evidence="13">The sequence shown here is derived from an EMBL/GenBank/DDBJ whole genome shotgun (WGS) entry which is preliminary data.</text>
</comment>
<evidence type="ECO:0000256" key="5">
    <source>
        <dbReference type="ARBA" id="ARBA00022618"/>
    </source>
</evidence>
<proteinExistence type="inferred from homology"/>
<keyword evidence="6 12" id="KW-0175">Coiled coil</keyword>
<comment type="subcellular location">
    <subcellularLocation>
        <location evidence="1">Cytoplasm</location>
    </subcellularLocation>
</comment>
<evidence type="ECO:0000313" key="13">
    <source>
        <dbReference type="EMBL" id="NMP31103.1"/>
    </source>
</evidence>
<evidence type="ECO:0000256" key="8">
    <source>
        <dbReference type="ARBA" id="ARBA00023306"/>
    </source>
</evidence>
<dbReference type="AlphaFoldDB" id="A0A7Y0LBE8"/>
<reference evidence="13 14" key="1">
    <citation type="submission" date="2020-04" db="EMBL/GenBank/DDBJ databases">
        <title>Thalassotalea sp. M1531, isolated from the surface of marine red alga.</title>
        <authorList>
            <person name="Pang L."/>
            <person name="Lu D.-C."/>
        </authorList>
    </citation>
    <scope>NUCLEOTIDE SEQUENCE [LARGE SCALE GENOMIC DNA]</scope>
    <source>
        <strain evidence="13 14">M1531</strain>
    </source>
</reference>
<dbReference type="SUPFAM" id="SSF102829">
    <property type="entry name" value="Cell division protein ZapA-like"/>
    <property type="match status" value="1"/>
</dbReference>
<dbReference type="InterPro" id="IPR007838">
    <property type="entry name" value="Cell_div_ZapA-like"/>
</dbReference>
<evidence type="ECO:0000256" key="3">
    <source>
        <dbReference type="ARBA" id="ARBA00015195"/>
    </source>
</evidence>
<evidence type="ECO:0000256" key="1">
    <source>
        <dbReference type="ARBA" id="ARBA00004496"/>
    </source>
</evidence>
<evidence type="ECO:0000256" key="7">
    <source>
        <dbReference type="ARBA" id="ARBA00023210"/>
    </source>
</evidence>
<gene>
    <name evidence="13" type="ORF">HII17_05950</name>
</gene>
<comment type="similarity">
    <text evidence="2">Belongs to the ZapA family. Type 1 subfamily.</text>
</comment>
<dbReference type="PANTHER" id="PTHR34981">
    <property type="entry name" value="CELL DIVISION PROTEIN ZAPA"/>
    <property type="match status" value="1"/>
</dbReference>
<dbReference type="EMBL" id="JABBXH010000002">
    <property type="protein sequence ID" value="NMP31103.1"/>
    <property type="molecule type" value="Genomic_DNA"/>
</dbReference>
<dbReference type="PANTHER" id="PTHR34981:SF1">
    <property type="entry name" value="CELL DIVISION PROTEIN ZAPA"/>
    <property type="match status" value="1"/>
</dbReference>
<feature type="coiled-coil region" evidence="12">
    <location>
        <begin position="68"/>
        <end position="95"/>
    </location>
</feature>
<keyword evidence="14" id="KW-1185">Reference proteome</keyword>
<protein>
    <recommendedName>
        <fullName evidence="3">Cell division protein ZapA</fullName>
    </recommendedName>
    <alternativeName>
        <fullName evidence="11">Z ring-associated protein ZapA</fullName>
    </alternativeName>
</protein>
<dbReference type="Gene3D" id="1.20.5.50">
    <property type="match status" value="1"/>
</dbReference>
<dbReference type="RefSeq" id="WP_169074442.1">
    <property type="nucleotide sequence ID" value="NZ_JABBXH010000002.1"/>
</dbReference>
<dbReference type="GO" id="GO:0043093">
    <property type="term" value="P:FtsZ-dependent cytokinesis"/>
    <property type="evidence" value="ECO:0007669"/>
    <property type="project" value="TreeGrafter"/>
</dbReference>
<evidence type="ECO:0000256" key="11">
    <source>
        <dbReference type="ARBA" id="ARBA00033158"/>
    </source>
</evidence>
<comment type="function">
    <text evidence="9">Activator of cell division through the inhibition of FtsZ GTPase activity, therefore promoting FtsZ assembly into bundles of protofilaments necessary for the formation of the division Z ring. It is recruited early at mid-cell but it is not essential for cell division.</text>
</comment>
<evidence type="ECO:0000313" key="14">
    <source>
        <dbReference type="Proteomes" id="UP000568664"/>
    </source>
</evidence>
<keyword evidence="8" id="KW-0131">Cell cycle</keyword>
<dbReference type="GO" id="GO:0000921">
    <property type="term" value="P:septin ring assembly"/>
    <property type="evidence" value="ECO:0007669"/>
    <property type="project" value="TreeGrafter"/>
</dbReference>
<dbReference type="InterPro" id="IPR036192">
    <property type="entry name" value="Cell_div_ZapA-like_sf"/>
</dbReference>
<keyword evidence="7" id="KW-0717">Septation</keyword>
<dbReference type="InterPro" id="IPR042233">
    <property type="entry name" value="Cell_div_ZapA_N"/>
</dbReference>
<evidence type="ECO:0000256" key="10">
    <source>
        <dbReference type="ARBA" id="ARBA00026068"/>
    </source>
</evidence>
<evidence type="ECO:0000256" key="4">
    <source>
        <dbReference type="ARBA" id="ARBA00022490"/>
    </source>
</evidence>
<dbReference type="GO" id="GO:0032153">
    <property type="term" value="C:cell division site"/>
    <property type="evidence" value="ECO:0007669"/>
    <property type="project" value="TreeGrafter"/>
</dbReference>
<keyword evidence="5 13" id="KW-0132">Cell division</keyword>
<dbReference type="GO" id="GO:0005829">
    <property type="term" value="C:cytosol"/>
    <property type="evidence" value="ECO:0007669"/>
    <property type="project" value="TreeGrafter"/>
</dbReference>
<evidence type="ECO:0000256" key="2">
    <source>
        <dbReference type="ARBA" id="ARBA00010074"/>
    </source>
</evidence>
<name>A0A7Y0LBE8_9GAMM</name>
<dbReference type="Proteomes" id="UP000568664">
    <property type="component" value="Unassembled WGS sequence"/>
</dbReference>
<organism evidence="13 14">
    <name type="scientific">Thalassotalea algicola</name>
    <dbReference type="NCBI Taxonomy" id="2716224"/>
    <lineage>
        <taxon>Bacteria</taxon>
        <taxon>Pseudomonadati</taxon>
        <taxon>Pseudomonadota</taxon>
        <taxon>Gammaproteobacteria</taxon>
        <taxon>Alteromonadales</taxon>
        <taxon>Colwelliaceae</taxon>
        <taxon>Thalassotalea</taxon>
    </lineage>
</organism>
<evidence type="ECO:0000256" key="9">
    <source>
        <dbReference type="ARBA" id="ARBA00024910"/>
    </source>
</evidence>
<sequence>MRNKVEVTIAGRKLKIACPKGQESALFAAATELDNRLTSLGKTDSLNTPEQAMMMVALNLANDLLQTKQAQSKERKETKSKIALLQETIEQAMAQQNKSA</sequence>
<comment type="subunit">
    <text evidence="10">Homodimer. Interacts with FtsZ.</text>
</comment>
<accession>A0A7Y0LBE8</accession>
<dbReference type="GO" id="GO:0000917">
    <property type="term" value="P:division septum assembly"/>
    <property type="evidence" value="ECO:0007669"/>
    <property type="project" value="UniProtKB-KW"/>
</dbReference>
<dbReference type="Gene3D" id="3.30.160.880">
    <property type="entry name" value="Cell division protein ZapA protomer, N-terminal domain"/>
    <property type="match status" value="1"/>
</dbReference>
<keyword evidence="4" id="KW-0963">Cytoplasm</keyword>
<dbReference type="Pfam" id="PF05164">
    <property type="entry name" value="ZapA"/>
    <property type="match status" value="1"/>
</dbReference>
<evidence type="ECO:0000256" key="6">
    <source>
        <dbReference type="ARBA" id="ARBA00023054"/>
    </source>
</evidence>